<dbReference type="EnsemblBacteria" id="ABM80397">
    <property type="protein sequence ID" value="ABM80397"/>
    <property type="gene ID" value="Hbut_0537"/>
</dbReference>
<dbReference type="KEGG" id="hbu:Hbut_0537"/>
<accession>A2BK86</accession>
<proteinExistence type="predicted"/>
<gene>
    <name evidence="1" type="ordered locus">Hbut_0537</name>
</gene>
<dbReference type="eggNOG" id="arCOG05890">
    <property type="taxonomic scope" value="Archaea"/>
</dbReference>
<dbReference type="GeneID" id="59861478"/>
<evidence type="ECO:0000313" key="1">
    <source>
        <dbReference type="EMBL" id="ABM80397.1"/>
    </source>
</evidence>
<keyword evidence="2" id="KW-1185">Reference proteome</keyword>
<evidence type="ECO:0008006" key="3">
    <source>
        <dbReference type="Google" id="ProtNLM"/>
    </source>
</evidence>
<evidence type="ECO:0000313" key="2">
    <source>
        <dbReference type="Proteomes" id="UP000002593"/>
    </source>
</evidence>
<sequence length="269" mass="28895">MYEFPLALVFAGVPIPGRSNPYIVLVTPNTPIGVDVDVEESDKPLARVTGASLGWRFELAVKSFVDTVAARLEQPVSISLRVVLPSSLQYPPPASVYAAVTLAIVASVAEAGGYSMDPYEVLEAANSIDEEGGVGLDFIDAMRTAIVRGESIVYRRGEDSVPLSMGSRVELELVGEDDIGEDMSRQLDESVMAAVTRLGGMAVVAAVQKLRSSDFSHVFQLVSRVDNALFHLLYGVQTPEGPCKWTPSLQRVYGVCLEAGLGDKVEFTL</sequence>
<dbReference type="HOGENOM" id="CLU_1060058_0_0_2"/>
<dbReference type="STRING" id="415426.Hbut_0537"/>
<organism evidence="1 2">
    <name type="scientific">Hyperthermus butylicus (strain DSM 5456 / JCM 9403 / PLM1-5)</name>
    <dbReference type="NCBI Taxonomy" id="415426"/>
    <lineage>
        <taxon>Archaea</taxon>
        <taxon>Thermoproteota</taxon>
        <taxon>Thermoprotei</taxon>
        <taxon>Desulfurococcales</taxon>
        <taxon>Pyrodictiaceae</taxon>
        <taxon>Hyperthermus</taxon>
    </lineage>
</organism>
<dbReference type="OrthoDB" id="15197at2157"/>
<protein>
    <recommendedName>
        <fullName evidence="3">Pantoate kinase</fullName>
    </recommendedName>
</protein>
<dbReference type="AlphaFoldDB" id="A2BK86"/>
<dbReference type="RefSeq" id="WP_011821715.1">
    <property type="nucleotide sequence ID" value="NC_008818.1"/>
</dbReference>
<name>A2BK86_HYPBU</name>
<dbReference type="Proteomes" id="UP000002593">
    <property type="component" value="Chromosome"/>
</dbReference>
<dbReference type="EMBL" id="CP000493">
    <property type="protein sequence ID" value="ABM80397.1"/>
    <property type="molecule type" value="Genomic_DNA"/>
</dbReference>
<reference evidence="1 2" key="1">
    <citation type="journal article" date="2007" name="Archaea">
        <title>The genome of Hyperthermus butylicus: a sulfur-reducing, peptide fermenting, neutrophilic Crenarchaeote growing up to 108 degrees C.</title>
        <authorList>
            <person name="Brugger K."/>
            <person name="Chen L."/>
            <person name="Stark M."/>
            <person name="Zibat A."/>
            <person name="Redder P."/>
            <person name="Ruepp A."/>
            <person name="Awayez M."/>
            <person name="She Q."/>
            <person name="Garrett R.A."/>
            <person name="Klenk H.P."/>
        </authorList>
    </citation>
    <scope>NUCLEOTIDE SEQUENCE [LARGE SCALE GENOMIC DNA]</scope>
    <source>
        <strain evidence="2">DSM 5456 / JCM 9403 / PLM1-5</strain>
    </source>
</reference>